<evidence type="ECO:0000313" key="2">
    <source>
        <dbReference type="Proteomes" id="UP000009881"/>
    </source>
</evidence>
<accession>K9HM10</accession>
<dbReference type="InterPro" id="IPR054213">
    <property type="entry name" value="DUF6920"/>
</dbReference>
<dbReference type="Pfam" id="PF21900">
    <property type="entry name" value="DUF6920"/>
    <property type="match status" value="1"/>
</dbReference>
<name>K9HM10_9PROT</name>
<evidence type="ECO:0000313" key="1">
    <source>
        <dbReference type="EMBL" id="EKV29581.1"/>
    </source>
</evidence>
<dbReference type="STRING" id="1238182.C882_0403"/>
<dbReference type="RefSeq" id="WP_009541062.1">
    <property type="nucleotide sequence ID" value="NZ_ANHY01000012.1"/>
</dbReference>
<dbReference type="Proteomes" id="UP000009881">
    <property type="component" value="Unassembled WGS sequence"/>
</dbReference>
<proteinExistence type="predicted"/>
<dbReference type="AlphaFoldDB" id="K9HM10"/>
<dbReference type="OrthoDB" id="3671061at2"/>
<gene>
    <name evidence="1" type="ORF">C882_0403</name>
</gene>
<dbReference type="eggNOG" id="ENOG503016K">
    <property type="taxonomic scope" value="Bacteria"/>
</dbReference>
<keyword evidence="2" id="KW-1185">Reference proteome</keyword>
<protein>
    <submittedName>
        <fullName evidence="1">Uncharacterized protein</fullName>
    </submittedName>
</protein>
<sequence>MRVKPILAAVVIGAIALAGYGVVASRMTEAAIAGFRDDVRAIGRNSPARAYAGEAFDALPAPVRRYMAFTFRAPVPAIATVELEMAGEFRRPLATAFEPMTASQTVAVGVPALMFDATTVVLPGVWARAYDYYAEGGMQMKAKILSAVAVVDEKETPALNQTSLRRWLLESPLYPTALLPGGPVRWEPVDDRRARAVVEADGLRASLVATFRDDGSLERFDAEEDGDLSTPYHGSGEHVLRTDYREAAGMMIPHGFVIARAAGGDLFPFWRGRVTAISFQPATPGARM</sequence>
<dbReference type="EMBL" id="ANHY01000012">
    <property type="protein sequence ID" value="EKV29581.1"/>
    <property type="molecule type" value="Genomic_DNA"/>
</dbReference>
<comment type="caution">
    <text evidence="1">The sequence shown here is derived from an EMBL/GenBank/DDBJ whole genome shotgun (WGS) entry which is preliminary data.</text>
</comment>
<organism evidence="1 2">
    <name type="scientific">Caenispirillum salinarum AK4</name>
    <dbReference type="NCBI Taxonomy" id="1238182"/>
    <lineage>
        <taxon>Bacteria</taxon>
        <taxon>Pseudomonadati</taxon>
        <taxon>Pseudomonadota</taxon>
        <taxon>Alphaproteobacteria</taxon>
        <taxon>Rhodospirillales</taxon>
        <taxon>Novispirillaceae</taxon>
        <taxon>Caenispirillum</taxon>
    </lineage>
</organism>
<reference evidence="1 2" key="1">
    <citation type="journal article" date="2013" name="Genome Announc.">
        <title>Draft Genome Sequence of an Alphaproteobacterium, Caenispirillum salinarum AK4(T), Isolated from a Solar Saltern.</title>
        <authorList>
            <person name="Khatri I."/>
            <person name="Singh A."/>
            <person name="Korpole S."/>
            <person name="Pinnaka A.K."/>
            <person name="Subramanian S."/>
        </authorList>
    </citation>
    <scope>NUCLEOTIDE SEQUENCE [LARGE SCALE GENOMIC DNA]</scope>
    <source>
        <strain evidence="1 2">AK4</strain>
    </source>
</reference>